<proteinExistence type="predicted"/>
<dbReference type="InterPro" id="IPR002160">
    <property type="entry name" value="Prot_inh_Kunz-lg"/>
</dbReference>
<reference evidence="2 3" key="1">
    <citation type="submission" date="2016-04" db="EMBL/GenBank/DDBJ databases">
        <title>High quality genome of the nematocidal Bacillus thuringiensis MYBT18246.</title>
        <authorList>
            <person name="Hollensteiner J."/>
            <person name="Poehlein A."/>
            <person name="Sproeer C."/>
            <person name="Bunk B."/>
            <person name="Rosenstiel P."/>
            <person name="Schulenburg H."/>
            <person name="Liesegang H."/>
        </authorList>
    </citation>
    <scope>NUCLEOTIDE SEQUENCE [LARGE SCALE GENOMIC DNA]</scope>
    <source>
        <strain evidence="2 3">MYBT18246</strain>
        <plasmid evidence="2 3">p109822</plasmid>
    </source>
</reference>
<keyword evidence="1" id="KW-0732">Signal</keyword>
<keyword evidence="2" id="KW-0614">Plasmid</keyword>
<evidence type="ECO:0000256" key="1">
    <source>
        <dbReference type="SAM" id="SignalP"/>
    </source>
</evidence>
<dbReference type="AlphaFoldDB" id="A0A9W3SJ63"/>
<sequence length="205" mass="23200">MESEKNITGVLTLVIAAASLPLTTLAADHSDPVTKSGERLKYNTPYYIKDKNSPHKGGVTFEPWGLDDYVLFAHSSTNNGTPIIFENKNRTDGFIKSDDWIRIKSAQASGLESQYWSPDQLIDSVYLSSDDMTDHKIYGSSTDNSIGIGVFFQNKLGESYEKEFWEYKGENADKAWMKPDLFLRVQELPLLSNRQKLFEIIEVSE</sequence>
<name>A0A9W3SJ63_BACTU</name>
<dbReference type="RefSeq" id="WP_065486981.1">
    <property type="nucleotide sequence ID" value="NZ_CP015355.1"/>
</dbReference>
<dbReference type="GO" id="GO:0004866">
    <property type="term" value="F:endopeptidase inhibitor activity"/>
    <property type="evidence" value="ECO:0007669"/>
    <property type="project" value="InterPro"/>
</dbReference>
<gene>
    <name evidence="2" type="ORF">BT246_70030</name>
</gene>
<dbReference type="EMBL" id="CP015355">
    <property type="protein sequence ID" value="ANS52294.1"/>
    <property type="molecule type" value="Genomic_DNA"/>
</dbReference>
<organism evidence="2 3">
    <name type="scientific">Bacillus thuringiensis</name>
    <dbReference type="NCBI Taxonomy" id="1428"/>
    <lineage>
        <taxon>Bacteria</taxon>
        <taxon>Bacillati</taxon>
        <taxon>Bacillota</taxon>
        <taxon>Bacilli</taxon>
        <taxon>Bacillales</taxon>
        <taxon>Bacillaceae</taxon>
        <taxon>Bacillus</taxon>
        <taxon>Bacillus cereus group</taxon>
    </lineage>
</organism>
<dbReference type="Proteomes" id="UP000092743">
    <property type="component" value="Plasmid p109822"/>
</dbReference>
<evidence type="ECO:0000313" key="2">
    <source>
        <dbReference type="EMBL" id="ANS52294.1"/>
    </source>
</evidence>
<dbReference type="SUPFAM" id="SSF50386">
    <property type="entry name" value="STI-like"/>
    <property type="match status" value="1"/>
</dbReference>
<dbReference type="InterPro" id="IPR011065">
    <property type="entry name" value="Kunitz_inhibitor_STI-like_sf"/>
</dbReference>
<feature type="signal peptide" evidence="1">
    <location>
        <begin position="1"/>
        <end position="26"/>
    </location>
</feature>
<geneLocation type="plasmid" evidence="2 3">
    <name>p109822</name>
</geneLocation>
<protein>
    <submittedName>
        <fullName evidence="2">Uncharacterized protein</fullName>
    </submittedName>
</protein>
<evidence type="ECO:0000313" key="3">
    <source>
        <dbReference type="Proteomes" id="UP000092743"/>
    </source>
</evidence>
<dbReference type="Pfam" id="PF00197">
    <property type="entry name" value="Kunitz_legume"/>
    <property type="match status" value="1"/>
</dbReference>
<dbReference type="Gene3D" id="2.80.10.50">
    <property type="match status" value="1"/>
</dbReference>
<feature type="chain" id="PRO_5040773334" evidence="1">
    <location>
        <begin position="27"/>
        <end position="205"/>
    </location>
</feature>
<accession>A0A9W3SJ63</accession>